<dbReference type="InterPro" id="IPR003808">
    <property type="entry name" value="Fe-S_metab-assoc_dom"/>
</dbReference>
<dbReference type="Pfam" id="PF02657">
    <property type="entry name" value="SufE"/>
    <property type="match status" value="1"/>
</dbReference>
<gene>
    <name evidence="3" type="ORF">EU981_04610</name>
</gene>
<comment type="similarity">
    <text evidence="1">Belongs to the SufE family.</text>
</comment>
<evidence type="ECO:0000259" key="2">
    <source>
        <dbReference type="Pfam" id="PF02657"/>
    </source>
</evidence>
<name>A0A937ASR4_9HYPH</name>
<dbReference type="SUPFAM" id="SSF82649">
    <property type="entry name" value="SufE/NifU"/>
    <property type="match status" value="1"/>
</dbReference>
<dbReference type="PANTHER" id="PTHR43597:SF5">
    <property type="entry name" value="SUFE-LIKE PROTEIN 2, CHLOROPLASTIC"/>
    <property type="match status" value="1"/>
</dbReference>
<dbReference type="Gene3D" id="3.90.1010.10">
    <property type="match status" value="1"/>
</dbReference>
<accession>A0A937ASR4</accession>
<dbReference type="AlphaFoldDB" id="A0A937ASR4"/>
<evidence type="ECO:0000256" key="1">
    <source>
        <dbReference type="ARBA" id="ARBA00010282"/>
    </source>
</evidence>
<protein>
    <submittedName>
        <fullName evidence="3">SufE family protein</fullName>
    </submittedName>
</protein>
<comment type="caution">
    <text evidence="3">The sequence shown here is derived from an EMBL/GenBank/DDBJ whole genome shotgun (WGS) entry which is preliminary data.</text>
</comment>
<sequence>MTSIDTIIENMQLIDDPFDRYEYIIELGKKLLPFPKEKIIDSNRVHGCTSALWMSINISTNGDCNPRIILELFSDSQIICGLLYIVQCTYSNKTIGEVRNIDFLKIFNKLQLNEYLSQKRNNGVHILVDRIQKLAEKSII</sequence>
<feature type="domain" description="Fe-S metabolism associated" evidence="2">
    <location>
        <begin position="8"/>
        <end position="133"/>
    </location>
</feature>
<evidence type="ECO:0000313" key="3">
    <source>
        <dbReference type="EMBL" id="MBL0849335.1"/>
    </source>
</evidence>
<reference evidence="3" key="1">
    <citation type="submission" date="2019-02" db="EMBL/GenBank/DDBJ databases">
        <title>A novel Candidatus Liberibacter species associated with the New Zealand native fuchsia psyllid, Ctenarytaina fuchsiae.</title>
        <authorList>
            <person name="Thompson S.M."/>
            <person name="Jorgensen N."/>
            <person name="David C."/>
            <person name="Bulman S.R."/>
            <person name="Smith G.R."/>
        </authorList>
    </citation>
    <scope>NUCLEOTIDE SEQUENCE</scope>
    <source>
        <strain evidence="3">Oxford</strain>
    </source>
</reference>
<dbReference type="EMBL" id="SEOL01000011">
    <property type="protein sequence ID" value="MBL0849335.1"/>
    <property type="molecule type" value="Genomic_DNA"/>
</dbReference>
<dbReference type="PANTHER" id="PTHR43597">
    <property type="entry name" value="SULFUR ACCEPTOR PROTEIN CSDE"/>
    <property type="match status" value="1"/>
</dbReference>
<evidence type="ECO:0000313" key="4">
    <source>
        <dbReference type="Proteomes" id="UP000736856"/>
    </source>
</evidence>
<organism evidence="3 4">
    <name type="scientific">Candidatus Liberibacter ctenarytainae</name>
    <dbReference type="NCBI Taxonomy" id="2020335"/>
    <lineage>
        <taxon>Bacteria</taxon>
        <taxon>Pseudomonadati</taxon>
        <taxon>Pseudomonadota</taxon>
        <taxon>Alphaproteobacteria</taxon>
        <taxon>Hyphomicrobiales</taxon>
        <taxon>Rhizobiaceae</taxon>
        <taxon>Liberibacter</taxon>
    </lineage>
</organism>
<proteinExistence type="inferred from homology"/>
<dbReference type="Proteomes" id="UP000736856">
    <property type="component" value="Unassembled WGS sequence"/>
</dbReference>